<dbReference type="EMBL" id="NASZ01000001">
    <property type="protein sequence ID" value="MBD0723851.1"/>
    <property type="molecule type" value="Genomic_DNA"/>
</dbReference>
<comment type="caution">
    <text evidence="2">The sequence shown here is derived from an EMBL/GenBank/DDBJ whole genome shotgun (WGS) entry which is preliminary data.</text>
</comment>
<feature type="signal peptide" evidence="1">
    <location>
        <begin position="1"/>
        <end position="18"/>
    </location>
</feature>
<accession>A0ABR7ULV6</accession>
<keyword evidence="1" id="KW-0732">Signal</keyword>
<protein>
    <recommendedName>
        <fullName evidence="4">Transglutaminase-like superfamily protein</fullName>
    </recommendedName>
</protein>
<dbReference type="PANTHER" id="PTHR35532">
    <property type="entry name" value="SIMILAR TO POLYHYDROXYALKANOATE DEPOLYMERASE"/>
    <property type="match status" value="1"/>
</dbReference>
<reference evidence="2 3" key="1">
    <citation type="journal article" date="2020" name="Microbiol. Res.">
        <title>Flavobacterium pokkalii sp. nov., a novel plant growth promoting native rhizobacteria isolated from pokkali rice grown in coastal saline affected agricultural regions of southern India, Kerala.</title>
        <authorList>
            <person name="Menon R.R."/>
            <person name="Kumari S."/>
            <person name="Viver T."/>
            <person name="Rameshkumar N."/>
        </authorList>
    </citation>
    <scope>NUCLEOTIDE SEQUENCE [LARGE SCALE GENOMIC DNA]</scope>
    <source>
        <strain evidence="2 3">L1I52</strain>
    </source>
</reference>
<evidence type="ECO:0000256" key="1">
    <source>
        <dbReference type="SAM" id="SignalP"/>
    </source>
</evidence>
<feature type="chain" id="PRO_5045872670" description="Transglutaminase-like superfamily protein" evidence="1">
    <location>
        <begin position="19"/>
        <end position="503"/>
    </location>
</feature>
<dbReference type="Proteomes" id="UP000661715">
    <property type="component" value="Unassembled WGS sequence"/>
</dbReference>
<gene>
    <name evidence="2" type="ORF">B6A10_01515</name>
</gene>
<dbReference type="PANTHER" id="PTHR35532:SF5">
    <property type="entry name" value="CARBOHYDRATE-BINDING DOMAIN-CONTAINING PROTEIN"/>
    <property type="match status" value="1"/>
</dbReference>
<evidence type="ECO:0008006" key="4">
    <source>
        <dbReference type="Google" id="ProtNLM"/>
    </source>
</evidence>
<proteinExistence type="predicted"/>
<keyword evidence="3" id="KW-1185">Reference proteome</keyword>
<evidence type="ECO:0000313" key="2">
    <source>
        <dbReference type="EMBL" id="MBD0723851.1"/>
    </source>
</evidence>
<sequence>MRKHLKILLLLFPFLTQAQHPVAVETVLKKAGTNRAELEKALEYSNKTGDPLKLKAMQFLIANMDIHSSSDYYWEDAAGQKIEYNELSYSNTEEAKKALTAIQEKNPELKAKPIIYQDIKTITGDYLIQNLERAFTSWKASTIKTTSFIDFCEYILPYRVSTEQIQDWRSIYHEKFKWIDEKIHSKGFKSALYYLKGDYDTWFTTTWEEARKEPLPRLGASQLLFRKEGPCPDIADLGVFTMRSQGIPATVNVIPYWATATGGHFMNTVFGDTMQAYNCDFGSKDFGENLKREPAKVLRLTYSKQAETLASFEDPSHIPKGILQQQNYIDVTKDFWETTDVTCPLFPSITTSKVVYATTFNGLSWRPFWWGKVDKGQTIFNSICKETVLIPQYFSDGKLIPAGAPVVVKDKESKVLLPDLLHTRDLVIAEADKYLRFKIGVTYKLFYWDNGWKLIDTKRVDNQITSMLFTKVPENALLLLLSSDSKRLERPFIVDNEGNRTWF</sequence>
<organism evidence="2 3">
    <name type="scientific">Flavobacterium pokkalii</name>
    <dbReference type="NCBI Taxonomy" id="1940408"/>
    <lineage>
        <taxon>Bacteria</taxon>
        <taxon>Pseudomonadati</taxon>
        <taxon>Bacteroidota</taxon>
        <taxon>Flavobacteriia</taxon>
        <taxon>Flavobacteriales</taxon>
        <taxon>Flavobacteriaceae</taxon>
        <taxon>Flavobacterium</taxon>
    </lineage>
</organism>
<name>A0ABR7ULV6_9FLAO</name>
<evidence type="ECO:0000313" key="3">
    <source>
        <dbReference type="Proteomes" id="UP000661715"/>
    </source>
</evidence>
<dbReference type="RefSeq" id="WP_188219433.1">
    <property type="nucleotide sequence ID" value="NZ_NASZ01000001.1"/>
</dbReference>